<keyword evidence="2" id="KW-1185">Reference proteome</keyword>
<sequence>MTRQASIGGEAASVTRWRGKRRHVALESEGRLAQKTCEDVGGCTSTYPGDEPTHAGVRSWRHAGPMGERHVADRVKDA</sequence>
<protein>
    <submittedName>
        <fullName evidence="1">Uncharacterized protein</fullName>
    </submittedName>
</protein>
<name>A0AAP0HN72_9MAGN</name>
<organism evidence="1 2">
    <name type="scientific">Stephania cephalantha</name>
    <dbReference type="NCBI Taxonomy" id="152367"/>
    <lineage>
        <taxon>Eukaryota</taxon>
        <taxon>Viridiplantae</taxon>
        <taxon>Streptophyta</taxon>
        <taxon>Embryophyta</taxon>
        <taxon>Tracheophyta</taxon>
        <taxon>Spermatophyta</taxon>
        <taxon>Magnoliopsida</taxon>
        <taxon>Ranunculales</taxon>
        <taxon>Menispermaceae</taxon>
        <taxon>Menispermoideae</taxon>
        <taxon>Cissampelideae</taxon>
        <taxon>Stephania</taxon>
    </lineage>
</organism>
<accession>A0AAP0HN72</accession>
<dbReference type="Proteomes" id="UP001419268">
    <property type="component" value="Unassembled WGS sequence"/>
</dbReference>
<proteinExistence type="predicted"/>
<dbReference type="EMBL" id="JBBNAG010000012">
    <property type="protein sequence ID" value="KAK9089070.1"/>
    <property type="molecule type" value="Genomic_DNA"/>
</dbReference>
<dbReference type="AlphaFoldDB" id="A0AAP0HN72"/>
<reference evidence="1 2" key="1">
    <citation type="submission" date="2024-01" db="EMBL/GenBank/DDBJ databases">
        <title>Genome assemblies of Stephania.</title>
        <authorList>
            <person name="Yang L."/>
        </authorList>
    </citation>
    <scope>NUCLEOTIDE SEQUENCE [LARGE SCALE GENOMIC DNA]</scope>
    <source>
        <strain evidence="1">JXDWG</strain>
        <tissue evidence="1">Leaf</tissue>
    </source>
</reference>
<evidence type="ECO:0000313" key="1">
    <source>
        <dbReference type="EMBL" id="KAK9089070.1"/>
    </source>
</evidence>
<evidence type="ECO:0000313" key="2">
    <source>
        <dbReference type="Proteomes" id="UP001419268"/>
    </source>
</evidence>
<gene>
    <name evidence="1" type="ORF">Scep_028152</name>
</gene>
<comment type="caution">
    <text evidence="1">The sequence shown here is derived from an EMBL/GenBank/DDBJ whole genome shotgun (WGS) entry which is preliminary data.</text>
</comment>